<name>A0A395IGU7_9HELO</name>
<evidence type="ECO:0000313" key="1">
    <source>
        <dbReference type="EMBL" id="RAL59542.1"/>
    </source>
</evidence>
<dbReference type="OrthoDB" id="3597524at2759"/>
<accession>A0A395IGU7</accession>
<organism evidence="1 2">
    <name type="scientific">Monilinia fructigena</name>
    <dbReference type="NCBI Taxonomy" id="38457"/>
    <lineage>
        <taxon>Eukaryota</taxon>
        <taxon>Fungi</taxon>
        <taxon>Dikarya</taxon>
        <taxon>Ascomycota</taxon>
        <taxon>Pezizomycotina</taxon>
        <taxon>Leotiomycetes</taxon>
        <taxon>Helotiales</taxon>
        <taxon>Sclerotiniaceae</taxon>
        <taxon>Monilinia</taxon>
    </lineage>
</organism>
<gene>
    <name evidence="1" type="ORF">DID88_006536</name>
</gene>
<reference evidence="1 2" key="1">
    <citation type="submission" date="2018-06" db="EMBL/GenBank/DDBJ databases">
        <title>Genome Sequence of the Brown Rot Fungal Pathogen Monilinia fructigena.</title>
        <authorList>
            <person name="Landi L."/>
            <person name="De Miccolis Angelini R.M."/>
            <person name="Pollastro S."/>
            <person name="Abate D."/>
            <person name="Faretra F."/>
            <person name="Romanazzi G."/>
        </authorList>
    </citation>
    <scope>NUCLEOTIDE SEQUENCE [LARGE SCALE GENOMIC DNA]</scope>
    <source>
        <strain evidence="1 2">Mfrg269</strain>
    </source>
</reference>
<comment type="caution">
    <text evidence="1">The sequence shown here is derived from an EMBL/GenBank/DDBJ whole genome shotgun (WGS) entry which is preliminary data.</text>
</comment>
<protein>
    <submittedName>
        <fullName evidence="1">Uncharacterized protein</fullName>
    </submittedName>
</protein>
<dbReference type="EMBL" id="QKRW01000051">
    <property type="protein sequence ID" value="RAL59542.1"/>
    <property type="molecule type" value="Genomic_DNA"/>
</dbReference>
<sequence>MKAKAAGVTNGPFATTVFALQLDQCLNGKAEVWYTNEISNNTRAGLKASIENWCMELEIRFRISPGLALEKLERLKYTIGDVRVSETKIA</sequence>
<dbReference type="AlphaFoldDB" id="A0A395IGU7"/>
<proteinExistence type="predicted"/>
<evidence type="ECO:0000313" key="2">
    <source>
        <dbReference type="Proteomes" id="UP000249056"/>
    </source>
</evidence>
<dbReference type="Proteomes" id="UP000249056">
    <property type="component" value="Unassembled WGS sequence"/>
</dbReference>
<keyword evidence="2" id="KW-1185">Reference proteome</keyword>